<sequence length="88" mass="9505">TRVAPVSRPPARKRPSAPDRYHPEHVEFRIGGFTLGFDTVEAACRVHGVDPQPGAPTMALILWTDDVDHTFVTLTAGGNLVELVSKAS</sequence>
<evidence type="ECO:0000313" key="2">
    <source>
        <dbReference type="EMBL" id="MBR7838975.1"/>
    </source>
</evidence>
<name>A0A941EW87_9ACTN</name>
<organism evidence="2 3">
    <name type="scientific">Actinospica durhamensis</name>
    <dbReference type="NCBI Taxonomy" id="1508375"/>
    <lineage>
        <taxon>Bacteria</taxon>
        <taxon>Bacillati</taxon>
        <taxon>Actinomycetota</taxon>
        <taxon>Actinomycetes</taxon>
        <taxon>Catenulisporales</taxon>
        <taxon>Actinospicaceae</taxon>
        <taxon>Actinospica</taxon>
    </lineage>
</organism>
<proteinExistence type="predicted"/>
<feature type="region of interest" description="Disordered" evidence="1">
    <location>
        <begin position="1"/>
        <end position="21"/>
    </location>
</feature>
<feature type="non-terminal residue" evidence="2">
    <location>
        <position position="1"/>
    </location>
</feature>
<gene>
    <name evidence="2" type="ORF">KDL01_37250</name>
</gene>
<dbReference type="AlphaFoldDB" id="A0A941EW87"/>
<comment type="caution">
    <text evidence="2">The sequence shown here is derived from an EMBL/GenBank/DDBJ whole genome shotgun (WGS) entry which is preliminary data.</text>
</comment>
<protein>
    <submittedName>
        <fullName evidence="2">Uncharacterized protein</fullName>
    </submittedName>
</protein>
<reference evidence="2" key="1">
    <citation type="submission" date="2021-04" db="EMBL/GenBank/DDBJ databases">
        <title>Genome based classification of Actinospica acidithermotolerans sp. nov., an actinobacterium isolated from an Indonesian hot spring.</title>
        <authorList>
            <person name="Kusuma A.B."/>
            <person name="Putra K.E."/>
            <person name="Nafisah S."/>
            <person name="Loh J."/>
            <person name="Nouioui I."/>
            <person name="Goodfellow M."/>
        </authorList>
    </citation>
    <scope>NUCLEOTIDE SEQUENCE</scope>
    <source>
        <strain evidence="2">CSCA 57</strain>
    </source>
</reference>
<evidence type="ECO:0000256" key="1">
    <source>
        <dbReference type="SAM" id="MobiDB-lite"/>
    </source>
</evidence>
<dbReference type="EMBL" id="JAGSOG010000357">
    <property type="protein sequence ID" value="MBR7838975.1"/>
    <property type="molecule type" value="Genomic_DNA"/>
</dbReference>
<evidence type="ECO:0000313" key="3">
    <source>
        <dbReference type="Proteomes" id="UP000675781"/>
    </source>
</evidence>
<keyword evidence="3" id="KW-1185">Reference proteome</keyword>
<dbReference type="Proteomes" id="UP000675781">
    <property type="component" value="Unassembled WGS sequence"/>
</dbReference>
<accession>A0A941EW87</accession>